<dbReference type="EMBL" id="JAUSVX010000014">
    <property type="protein sequence ID" value="MDQ0472955.1"/>
    <property type="molecule type" value="Genomic_DNA"/>
</dbReference>
<name>A0ABU0JF99_9HYPH</name>
<evidence type="ECO:0000256" key="1">
    <source>
        <dbReference type="SAM" id="MobiDB-lite"/>
    </source>
</evidence>
<protein>
    <recommendedName>
        <fullName evidence="4">Methyltransferase FkbM domain-containing protein</fullName>
    </recommendedName>
</protein>
<keyword evidence="3" id="KW-1185">Reference proteome</keyword>
<proteinExistence type="predicted"/>
<evidence type="ECO:0008006" key="4">
    <source>
        <dbReference type="Google" id="ProtNLM"/>
    </source>
</evidence>
<evidence type="ECO:0000313" key="2">
    <source>
        <dbReference type="EMBL" id="MDQ0472955.1"/>
    </source>
</evidence>
<evidence type="ECO:0000313" key="3">
    <source>
        <dbReference type="Proteomes" id="UP001242480"/>
    </source>
</evidence>
<dbReference type="RefSeq" id="WP_307280553.1">
    <property type="nucleotide sequence ID" value="NZ_JAUSVX010000014.1"/>
</dbReference>
<feature type="region of interest" description="Disordered" evidence="1">
    <location>
        <begin position="257"/>
        <end position="277"/>
    </location>
</feature>
<reference evidence="2 3" key="1">
    <citation type="submission" date="2023-07" db="EMBL/GenBank/DDBJ databases">
        <title>Genomic Encyclopedia of Type Strains, Phase IV (KMG-IV): sequencing the most valuable type-strain genomes for metagenomic binning, comparative biology and taxonomic classification.</title>
        <authorList>
            <person name="Goeker M."/>
        </authorList>
    </citation>
    <scope>NUCLEOTIDE SEQUENCE [LARGE SCALE GENOMIC DNA]</scope>
    <source>
        <strain evidence="2 3">DSM 19619</strain>
    </source>
</reference>
<feature type="compositionally biased region" description="Basic and acidic residues" evidence="1">
    <location>
        <begin position="268"/>
        <end position="277"/>
    </location>
</feature>
<accession>A0ABU0JF99</accession>
<gene>
    <name evidence="2" type="ORF">QO011_005988</name>
</gene>
<sequence length="277" mass="31524">MFEKIFGVIGDGHKWCVEFGARDGRVGSNTWNLINNHGWSSVQIEGEEYSASLLRKNYEHIDRVHTMHAFVQKGGQYSLDYILSERSVPLDFDLCCIDIDGNDWHMWDALTKYKPKVVCVEFNPTVPNDVVFVQDYHPDVSQGCSLLALIELGKRKGYELIGTASWDAVFVRSDLYPLFGMKDNSIDAIWDPGPRETRIFQCYDGTIYTAGLRMLLWFKIPFAADGLQIIPPSMRHYHNPMAVVKRSMAEAERFSSIGYATDPEGDGEEPRRRVAAE</sequence>
<comment type="caution">
    <text evidence="2">The sequence shown here is derived from an EMBL/GenBank/DDBJ whole genome shotgun (WGS) entry which is preliminary data.</text>
</comment>
<dbReference type="Proteomes" id="UP001242480">
    <property type="component" value="Unassembled WGS sequence"/>
</dbReference>
<organism evidence="2 3">
    <name type="scientific">Labrys wisconsinensis</name>
    <dbReference type="NCBI Taxonomy" id="425677"/>
    <lineage>
        <taxon>Bacteria</taxon>
        <taxon>Pseudomonadati</taxon>
        <taxon>Pseudomonadota</taxon>
        <taxon>Alphaproteobacteria</taxon>
        <taxon>Hyphomicrobiales</taxon>
        <taxon>Xanthobacteraceae</taxon>
        <taxon>Labrys</taxon>
    </lineage>
</organism>